<evidence type="ECO:0000313" key="2">
    <source>
        <dbReference type="Proteomes" id="UP001370758"/>
    </source>
</evidence>
<organism evidence="1 2">
    <name type="scientific">Arthrobotrys musiformis</name>
    <dbReference type="NCBI Taxonomy" id="47236"/>
    <lineage>
        <taxon>Eukaryota</taxon>
        <taxon>Fungi</taxon>
        <taxon>Dikarya</taxon>
        <taxon>Ascomycota</taxon>
        <taxon>Pezizomycotina</taxon>
        <taxon>Orbiliomycetes</taxon>
        <taxon>Orbiliales</taxon>
        <taxon>Orbiliaceae</taxon>
        <taxon>Arthrobotrys</taxon>
    </lineage>
</organism>
<accession>A0AAV9VPW9</accession>
<name>A0AAV9VPW9_9PEZI</name>
<dbReference type="EMBL" id="JAVHJL010000013">
    <property type="protein sequence ID" value="KAK6495305.1"/>
    <property type="molecule type" value="Genomic_DNA"/>
</dbReference>
<reference evidence="1 2" key="1">
    <citation type="submission" date="2023-08" db="EMBL/GenBank/DDBJ databases">
        <authorList>
            <person name="Palmer J.M."/>
        </authorList>
    </citation>
    <scope>NUCLEOTIDE SEQUENCE [LARGE SCALE GENOMIC DNA]</scope>
    <source>
        <strain evidence="1 2">TWF481</strain>
    </source>
</reference>
<keyword evidence="2" id="KW-1185">Reference proteome</keyword>
<sequence length="581" mass="64314">MSELLPSENAMMGSTDDPKDYFVVPDRDFSNYYYTGLASRPPVIATSYPRPQLIPASNGDHNAHPFRKTLHPLRGSHPLARMWDTGFAMEIMEILKEMDVDWTSMDPVHMSMLDIRDQIGMEMRTREQFLGPAIIWIGVQPGTLEFDKGGLVAAKCQRAVERNGIEDCYVEIRESVVVKIGCEDGGMRFLDLSGEGKKGCGWIGEFRDAFCATLSFPVAAARMPERVGTAGFYVGSGREGDDDVYLVTARHVVLGDEAFEESQGEYVGVGGKVQGNEEVVLMGNNLLGEKLWRMNTTIKGLQESIRQIGAEIETEKDFRMLEKLLSKECHKLASAQELYEKICSGLGPLDNRVFGELVWAPPITPSMTAGSSDTTLDLAIIKINPGKLDKKNFLGNVMDIGYSHRNNRMLEILSKEPLASTLDPKISWVGHVKLDGQMAETEVFNHPSTDGTDEEPRMVFKHGTTSHVTFGECIGTPCYTRRVHRNIVIISREWGIIGRKMDSRGGDQTSFGVEGDSGACVVDLQLRICGIVIAAAGYRGSLGDKRRGTNITYVTPVHQIMEALHRSKFFEKAHLDPAVAL</sequence>
<comment type="caution">
    <text evidence="1">The sequence shown here is derived from an EMBL/GenBank/DDBJ whole genome shotgun (WGS) entry which is preliminary data.</text>
</comment>
<evidence type="ECO:0000313" key="1">
    <source>
        <dbReference type="EMBL" id="KAK6495305.1"/>
    </source>
</evidence>
<dbReference type="Proteomes" id="UP001370758">
    <property type="component" value="Unassembled WGS sequence"/>
</dbReference>
<proteinExistence type="predicted"/>
<protein>
    <submittedName>
        <fullName evidence="1">Uncharacterized protein</fullName>
    </submittedName>
</protein>
<gene>
    <name evidence="1" type="ORF">TWF481_003330</name>
</gene>
<dbReference type="AlphaFoldDB" id="A0AAV9VPW9"/>